<organism evidence="1 2">
    <name type="scientific">Lapillicoccus jejuensis</name>
    <dbReference type="NCBI Taxonomy" id="402171"/>
    <lineage>
        <taxon>Bacteria</taxon>
        <taxon>Bacillati</taxon>
        <taxon>Actinomycetota</taxon>
        <taxon>Actinomycetes</taxon>
        <taxon>Micrococcales</taxon>
        <taxon>Intrasporangiaceae</taxon>
        <taxon>Lapillicoccus</taxon>
    </lineage>
</organism>
<proteinExistence type="predicted"/>
<protein>
    <recommendedName>
        <fullName evidence="3">Winged helix-turn-helix domain-containing protein</fullName>
    </recommendedName>
</protein>
<dbReference type="RefSeq" id="WP_141847964.1">
    <property type="nucleotide sequence ID" value="NZ_BAAAPR010000004.1"/>
</dbReference>
<evidence type="ECO:0008006" key="3">
    <source>
        <dbReference type="Google" id="ProtNLM"/>
    </source>
</evidence>
<dbReference type="EMBL" id="VFMN01000001">
    <property type="protein sequence ID" value="TQJ08447.1"/>
    <property type="molecule type" value="Genomic_DNA"/>
</dbReference>
<name>A0A542DZD3_9MICO</name>
<dbReference type="PANTHER" id="PTHR30528">
    <property type="entry name" value="CYTOPLASMIC PROTEIN"/>
    <property type="match status" value="1"/>
</dbReference>
<gene>
    <name evidence="1" type="ORF">FB458_1536</name>
</gene>
<evidence type="ECO:0000313" key="2">
    <source>
        <dbReference type="Proteomes" id="UP000317893"/>
    </source>
</evidence>
<comment type="caution">
    <text evidence="1">The sequence shown here is derived from an EMBL/GenBank/DDBJ whole genome shotgun (WGS) entry which is preliminary data.</text>
</comment>
<dbReference type="PANTHER" id="PTHR30528:SF0">
    <property type="entry name" value="CYTOPLASMIC PROTEIN"/>
    <property type="match status" value="1"/>
</dbReference>
<sequence>MAPLVLDRRTARRVALAAQGLTSARPGDLLEVVERVGVLKLEPTAYVAPNADLVPWSRLGASYDVRELDARLADGSLVEHRGEVRPARDLPLLRAVMAVWPGVPPLRPWQEDLADWVAANDVARREVLARLEREGPLRTSELPDLTEVPWLSTGWTHEKNLARLLDLMTSRGEVALAGREGGQRLWDLAERVHPLGSLDVPPYDDALRLLQERRLRSLGIARGNTTPSADPLHEVGTAGVEAVVEGVRGRWRVDPLLLDEHGVTRGRWPGRTALLSPLDQLVFDRKRLLELFGWDYQLEMYKPVAKRRWGYFALPVLHSDGFVGKADVQAIQAQGVLRVHALHWDRTPTTALERAVRMKVAELASWLELGARFGGS</sequence>
<evidence type="ECO:0000313" key="1">
    <source>
        <dbReference type="EMBL" id="TQJ08447.1"/>
    </source>
</evidence>
<dbReference type="OrthoDB" id="9787207at2"/>
<dbReference type="InterPro" id="IPR009351">
    <property type="entry name" value="AlkZ-like"/>
</dbReference>
<dbReference type="AlphaFoldDB" id="A0A542DZD3"/>
<keyword evidence="2" id="KW-1185">Reference proteome</keyword>
<dbReference type="Proteomes" id="UP000317893">
    <property type="component" value="Unassembled WGS sequence"/>
</dbReference>
<reference evidence="1 2" key="1">
    <citation type="submission" date="2019-06" db="EMBL/GenBank/DDBJ databases">
        <title>Sequencing the genomes of 1000 actinobacteria strains.</title>
        <authorList>
            <person name="Klenk H.-P."/>
        </authorList>
    </citation>
    <scope>NUCLEOTIDE SEQUENCE [LARGE SCALE GENOMIC DNA]</scope>
    <source>
        <strain evidence="1 2">DSM 18607</strain>
    </source>
</reference>
<dbReference type="Pfam" id="PF06224">
    <property type="entry name" value="AlkZ-like"/>
    <property type="match status" value="1"/>
</dbReference>
<accession>A0A542DZD3</accession>